<feature type="transmembrane region" description="Helical" evidence="1">
    <location>
        <begin position="20"/>
        <end position="39"/>
    </location>
</feature>
<keyword evidence="1" id="KW-0472">Membrane</keyword>
<protein>
    <submittedName>
        <fullName evidence="2">Uncharacterized protein</fullName>
    </submittedName>
</protein>
<dbReference type="RefSeq" id="WP_314330105.1">
    <property type="nucleotide sequence ID" value="NZ_CAUSBW010000007.1"/>
</dbReference>
<sequence length="116" mass="13764">MDRLKNMFQSLNRDWLIRHYLFGFAFYAFFVFTSFSQVGRFDAKLLIFLPCALLYPFAMFVYESLVDFIVGDNVFFISGLLMLAWKVVRFFVIWLLAVPIGLIGFIYLYFVYGRQS</sequence>
<feature type="transmembrane region" description="Helical" evidence="1">
    <location>
        <begin position="91"/>
        <end position="112"/>
    </location>
</feature>
<organism evidence="2 3">
    <name type="scientific">Abiotrophia defectiva</name>
    <name type="common">Streptococcus defectivus</name>
    <dbReference type="NCBI Taxonomy" id="46125"/>
    <lineage>
        <taxon>Bacteria</taxon>
        <taxon>Bacillati</taxon>
        <taxon>Bacillota</taxon>
        <taxon>Bacilli</taxon>
        <taxon>Lactobacillales</taxon>
        <taxon>Aerococcaceae</taxon>
        <taxon>Abiotrophia</taxon>
    </lineage>
</organism>
<dbReference type="AlphaFoldDB" id="A0A929MQI1"/>
<feature type="transmembrane region" description="Helical" evidence="1">
    <location>
        <begin position="45"/>
        <end position="62"/>
    </location>
</feature>
<reference evidence="2" key="1">
    <citation type="submission" date="2020-04" db="EMBL/GenBank/DDBJ databases">
        <title>Deep metagenomics examines the oral microbiome during advanced dental caries in children, revealing novel taxa and co-occurrences with host molecules.</title>
        <authorList>
            <person name="Baker J.L."/>
            <person name="Morton J.T."/>
            <person name="Dinis M."/>
            <person name="Alvarez R."/>
            <person name="Tran N.C."/>
            <person name="Knight R."/>
            <person name="Edlund A."/>
        </authorList>
    </citation>
    <scope>NUCLEOTIDE SEQUENCE</scope>
    <source>
        <strain evidence="2">JCVI_23_bin.16</strain>
    </source>
</reference>
<name>A0A929MQI1_ABIDE</name>
<dbReference type="Proteomes" id="UP000757900">
    <property type="component" value="Unassembled WGS sequence"/>
</dbReference>
<dbReference type="EMBL" id="JABZFV010000227">
    <property type="protein sequence ID" value="MBF0935424.1"/>
    <property type="molecule type" value="Genomic_DNA"/>
</dbReference>
<evidence type="ECO:0000313" key="3">
    <source>
        <dbReference type="Proteomes" id="UP000757900"/>
    </source>
</evidence>
<evidence type="ECO:0000256" key="1">
    <source>
        <dbReference type="SAM" id="Phobius"/>
    </source>
</evidence>
<keyword evidence="1" id="KW-0812">Transmembrane</keyword>
<evidence type="ECO:0000313" key="2">
    <source>
        <dbReference type="EMBL" id="MBF0935424.1"/>
    </source>
</evidence>
<comment type="caution">
    <text evidence="2">The sequence shown here is derived from an EMBL/GenBank/DDBJ whole genome shotgun (WGS) entry which is preliminary data.</text>
</comment>
<proteinExistence type="predicted"/>
<keyword evidence="1" id="KW-1133">Transmembrane helix</keyword>
<accession>A0A929MQI1</accession>
<gene>
    <name evidence="2" type="ORF">HXK00_07290</name>
</gene>